<dbReference type="PROSITE" id="PS50297">
    <property type="entry name" value="ANK_REP_REGION"/>
    <property type="match status" value="1"/>
</dbReference>
<comment type="caution">
    <text evidence="2">The sequence shown here is derived from an EMBL/GenBank/DDBJ whole genome shotgun (WGS) entry which is preliminary data.</text>
</comment>
<dbReference type="Pfam" id="PF12796">
    <property type="entry name" value="Ank_2"/>
    <property type="match status" value="1"/>
</dbReference>
<organism evidence="2 3">
    <name type="scientific">Candidatus Synchoanobacter obligatus</name>
    <dbReference type="NCBI Taxonomy" id="2919597"/>
    <lineage>
        <taxon>Bacteria</taxon>
        <taxon>Pseudomonadati</taxon>
        <taxon>Pseudomonadota</taxon>
        <taxon>Gammaproteobacteria</taxon>
        <taxon>Candidatus Comchoanobacterales</taxon>
        <taxon>Candidatus Comchoanobacteraceae</taxon>
        <taxon>Candidatus Synchoanobacter</taxon>
    </lineage>
</organism>
<sequence>MKKTHQPIDEQQFLQAIASYNYKKVHALLNDHQSLKALDPTKAINPINSDTIAHNFNIRMIWHLLQPDNHNIKIILLTSYPTDLLTAITEHEHLACKILLDAYGHSQLAQISPQSTTTKQALQHAVQYGNTHALTLLLEYGADVNTANDKGYSLALLAVYLNQPQCLEIIINHVNYCMSGCYLIDHPELDIDHIMHTYGEPPNHTLWTPELLALATNNQPCLEILYTHKQQLLEHGPIKQTKGP</sequence>
<proteinExistence type="predicted"/>
<name>A0ABT1L4Z3_9GAMM</name>
<evidence type="ECO:0000313" key="3">
    <source>
        <dbReference type="Proteomes" id="UP001320768"/>
    </source>
</evidence>
<gene>
    <name evidence="2" type="ORF">MKS91_00595</name>
</gene>
<feature type="repeat" description="ANK" evidence="1">
    <location>
        <begin position="117"/>
        <end position="149"/>
    </location>
</feature>
<dbReference type="Gene3D" id="1.25.40.20">
    <property type="entry name" value="Ankyrin repeat-containing domain"/>
    <property type="match status" value="1"/>
</dbReference>
<dbReference type="RefSeq" id="WP_258568909.1">
    <property type="nucleotide sequence ID" value="NZ_JAKUDN010000001.1"/>
</dbReference>
<keyword evidence="1" id="KW-0040">ANK repeat</keyword>
<reference evidence="2 3" key="1">
    <citation type="journal article" date="2022" name="Nat. Microbiol.">
        <title>The microbiome of a bacterivorous marine choanoflagellate contains a resource-demanding obligate bacterial associate.</title>
        <authorList>
            <person name="Needham D.M."/>
            <person name="Poirier C."/>
            <person name="Bachy C."/>
            <person name="George E.E."/>
            <person name="Wilken S."/>
            <person name="Yung C.C.M."/>
            <person name="Limardo A.J."/>
            <person name="Morando M."/>
            <person name="Sudek L."/>
            <person name="Malmstrom R.R."/>
            <person name="Keeling P.J."/>
            <person name="Santoro A.E."/>
            <person name="Worden A.Z."/>
        </authorList>
    </citation>
    <scope>NUCLEOTIDE SEQUENCE [LARGE SCALE GENOMIC DNA]</scope>
    <source>
        <strain evidence="2 3">Comchoano-2</strain>
    </source>
</reference>
<accession>A0ABT1L4Z3</accession>
<dbReference type="SUPFAM" id="SSF48403">
    <property type="entry name" value="Ankyrin repeat"/>
    <property type="match status" value="1"/>
</dbReference>
<dbReference type="PROSITE" id="PS50088">
    <property type="entry name" value="ANK_REPEAT"/>
    <property type="match status" value="1"/>
</dbReference>
<keyword evidence="3" id="KW-1185">Reference proteome</keyword>
<protein>
    <submittedName>
        <fullName evidence="2">Ankyrin repeat domain-containing protein</fullName>
    </submittedName>
</protein>
<dbReference type="InterPro" id="IPR002110">
    <property type="entry name" value="Ankyrin_rpt"/>
</dbReference>
<dbReference type="InterPro" id="IPR036770">
    <property type="entry name" value="Ankyrin_rpt-contain_sf"/>
</dbReference>
<dbReference type="Proteomes" id="UP001320768">
    <property type="component" value="Unassembled WGS sequence"/>
</dbReference>
<evidence type="ECO:0000313" key="2">
    <source>
        <dbReference type="EMBL" id="MCP8351795.1"/>
    </source>
</evidence>
<dbReference type="EMBL" id="JAKUDN010000001">
    <property type="protein sequence ID" value="MCP8351795.1"/>
    <property type="molecule type" value="Genomic_DNA"/>
</dbReference>
<evidence type="ECO:0000256" key="1">
    <source>
        <dbReference type="PROSITE-ProRule" id="PRU00023"/>
    </source>
</evidence>